<protein>
    <recommendedName>
        <fullName evidence="3">Helicase C-terminal domain-containing protein</fullName>
    </recommendedName>
</protein>
<reference evidence="1 2" key="1">
    <citation type="journal article" date="2010" name="ChemBioChem">
        <title>Cloning and characterization of the biosynthetic gene cluster of 16-membered macrolide antibiotic FD-891: involvement of a dual functional cytochrome P450 monooxygenase catalyzing epoxidation and hydroxylation.</title>
        <authorList>
            <person name="Kudo F."/>
            <person name="Motegi A."/>
            <person name="Mizoue K."/>
            <person name="Eguchi T."/>
        </authorList>
    </citation>
    <scope>NUCLEOTIDE SEQUENCE [LARGE SCALE GENOMIC DNA]</scope>
    <source>
        <strain evidence="1 2">A-8890</strain>
    </source>
</reference>
<evidence type="ECO:0008006" key="3">
    <source>
        <dbReference type="Google" id="ProtNLM"/>
    </source>
</evidence>
<accession>A0ABN5V675</accession>
<evidence type="ECO:0000313" key="1">
    <source>
        <dbReference type="EMBL" id="BBC28870.1"/>
    </source>
</evidence>
<evidence type="ECO:0000313" key="2">
    <source>
        <dbReference type="Proteomes" id="UP001321542"/>
    </source>
</evidence>
<proteinExistence type="predicted"/>
<sequence length="103" mass="11931">MSWADLVAWWVRQHPEHADDPMGARVPLRERLRRSLGNNGAELLVFDTSTELGFDLPALIPQVYLHYDPYTMNELGGANRLARQRMDFLLLRGRLIWVLCGNR</sequence>
<name>A0ABN5V675_9ACTN</name>
<keyword evidence="2" id="KW-1185">Reference proteome</keyword>
<organism evidence="1 2">
    <name type="scientific">Streptomyces graminofaciens</name>
    <dbReference type="NCBI Taxonomy" id="68212"/>
    <lineage>
        <taxon>Bacteria</taxon>
        <taxon>Bacillati</taxon>
        <taxon>Actinomycetota</taxon>
        <taxon>Actinomycetes</taxon>
        <taxon>Kitasatosporales</taxon>
        <taxon>Streptomycetaceae</taxon>
        <taxon>Streptomyces</taxon>
    </lineage>
</organism>
<dbReference type="Proteomes" id="UP001321542">
    <property type="component" value="Chromosome"/>
</dbReference>
<reference evidence="1 2" key="2">
    <citation type="journal article" date="2023" name="ChemBioChem">
        <title>Acyltransferase Domain Exchange between Two Independent Type I Polyketide Synthases in the Same Producer Strain of Macrolide Antibiotics.</title>
        <authorList>
            <person name="Kudo F."/>
            <person name="Kishikawa K."/>
            <person name="Tsuboi K."/>
            <person name="Kido T."/>
            <person name="Usui T."/>
            <person name="Hashimoto J."/>
            <person name="Shin-Ya K."/>
            <person name="Miyanaga A."/>
            <person name="Eguchi T."/>
        </authorList>
    </citation>
    <scope>NUCLEOTIDE SEQUENCE [LARGE SCALE GENOMIC DNA]</scope>
    <source>
        <strain evidence="1 2">A-8890</strain>
    </source>
</reference>
<dbReference type="EMBL" id="AP018448">
    <property type="protein sequence ID" value="BBC28870.1"/>
    <property type="molecule type" value="Genomic_DNA"/>
</dbReference>
<gene>
    <name evidence="1" type="ORF">SGFS_001610</name>
</gene>